<keyword evidence="3" id="KW-0547">Nucleotide-binding</keyword>
<feature type="compositionally biased region" description="Polar residues" evidence="10">
    <location>
        <begin position="1675"/>
        <end position="1699"/>
    </location>
</feature>
<dbReference type="PANTHER" id="PTHR45797">
    <property type="entry name" value="RAD54-LIKE"/>
    <property type="match status" value="1"/>
</dbReference>
<dbReference type="CDD" id="cd18793">
    <property type="entry name" value="SF2_C_SNF"/>
    <property type="match status" value="1"/>
</dbReference>
<evidence type="ECO:0000259" key="11">
    <source>
        <dbReference type="PROSITE" id="PS51192"/>
    </source>
</evidence>
<feature type="region of interest" description="Disordered" evidence="10">
    <location>
        <begin position="1873"/>
        <end position="1898"/>
    </location>
</feature>
<proteinExistence type="inferred from homology"/>
<dbReference type="EMBL" id="PPTA01000002">
    <property type="protein sequence ID" value="TFB06097.1"/>
    <property type="molecule type" value="Genomic_DNA"/>
</dbReference>
<feature type="region of interest" description="Disordered" evidence="10">
    <location>
        <begin position="345"/>
        <end position="376"/>
    </location>
</feature>
<accession>A0ABY2HCP6</accession>
<organism evidence="13 14">
    <name type="scientific">Trichoderma ghanense</name>
    <dbReference type="NCBI Taxonomy" id="65468"/>
    <lineage>
        <taxon>Eukaryota</taxon>
        <taxon>Fungi</taxon>
        <taxon>Dikarya</taxon>
        <taxon>Ascomycota</taxon>
        <taxon>Pezizomycotina</taxon>
        <taxon>Sordariomycetes</taxon>
        <taxon>Hypocreomycetidae</taxon>
        <taxon>Hypocreales</taxon>
        <taxon>Hypocreaceae</taxon>
        <taxon>Trichoderma</taxon>
    </lineage>
</organism>
<dbReference type="Pfam" id="PF00271">
    <property type="entry name" value="Helicase_C"/>
    <property type="match status" value="1"/>
</dbReference>
<feature type="compositionally biased region" description="Acidic residues" evidence="10">
    <location>
        <begin position="366"/>
        <end position="376"/>
    </location>
</feature>
<feature type="region of interest" description="Disordered" evidence="10">
    <location>
        <begin position="811"/>
        <end position="830"/>
    </location>
</feature>
<dbReference type="Gene3D" id="3.40.50.10810">
    <property type="entry name" value="Tandem AAA-ATPase domain"/>
    <property type="match status" value="1"/>
</dbReference>
<dbReference type="InterPro" id="IPR014001">
    <property type="entry name" value="Helicase_ATP-bd"/>
</dbReference>
<feature type="compositionally biased region" description="Low complexity" evidence="10">
    <location>
        <begin position="1592"/>
        <end position="1614"/>
    </location>
</feature>
<evidence type="ECO:0000256" key="10">
    <source>
        <dbReference type="SAM" id="MobiDB-lite"/>
    </source>
</evidence>
<protein>
    <submittedName>
        <fullName evidence="13">Protein CHROMATIN REMODELING 20</fullName>
    </submittedName>
</protein>
<comment type="subcellular location">
    <subcellularLocation>
        <location evidence="1">Nucleus</location>
    </subcellularLocation>
</comment>
<feature type="region of interest" description="Disordered" evidence="10">
    <location>
        <begin position="1226"/>
        <end position="1254"/>
    </location>
</feature>
<reference evidence="13 14" key="1">
    <citation type="submission" date="2018-01" db="EMBL/GenBank/DDBJ databases">
        <title>Genome characterization of the sugarcane-associated fungus Trichoderma ghanense CCMA-1212 and their application in lignocelulose bioconversion.</title>
        <authorList>
            <person name="Steindorff A.S."/>
            <person name="Mendes T.D."/>
            <person name="Vilela E.S.D."/>
            <person name="Rodrigues D.S."/>
            <person name="Formighieri E.F."/>
            <person name="Melo I.S."/>
            <person name="Favaro L.C.L."/>
        </authorList>
    </citation>
    <scope>NUCLEOTIDE SEQUENCE [LARGE SCALE GENOMIC DNA]</scope>
    <source>
        <strain evidence="13 14">CCMA-1212</strain>
    </source>
</reference>
<feature type="region of interest" description="Disordered" evidence="10">
    <location>
        <begin position="1"/>
        <end position="25"/>
    </location>
</feature>
<dbReference type="InterPro" id="IPR038718">
    <property type="entry name" value="SNF2-like_sf"/>
</dbReference>
<dbReference type="SMART" id="SM00487">
    <property type="entry name" value="DEXDc"/>
    <property type="match status" value="1"/>
</dbReference>
<dbReference type="InterPro" id="IPR049730">
    <property type="entry name" value="SNF2/RAD54-like_C"/>
</dbReference>
<feature type="compositionally biased region" description="Polar residues" evidence="10">
    <location>
        <begin position="1878"/>
        <end position="1893"/>
    </location>
</feature>
<keyword evidence="7" id="KW-0238">DNA-binding</keyword>
<dbReference type="SMART" id="SM00490">
    <property type="entry name" value="HELICc"/>
    <property type="match status" value="1"/>
</dbReference>
<evidence type="ECO:0000256" key="1">
    <source>
        <dbReference type="ARBA" id="ARBA00004123"/>
    </source>
</evidence>
<dbReference type="Pfam" id="PF24580">
    <property type="entry name" value="DUF7607"/>
    <property type="match status" value="1"/>
</dbReference>
<evidence type="ECO:0000313" key="14">
    <source>
        <dbReference type="Proteomes" id="UP001642720"/>
    </source>
</evidence>
<feature type="region of interest" description="Disordered" evidence="10">
    <location>
        <begin position="628"/>
        <end position="649"/>
    </location>
</feature>
<keyword evidence="4" id="KW-0378">Hydrolase</keyword>
<dbReference type="InterPro" id="IPR001650">
    <property type="entry name" value="Helicase_C-like"/>
</dbReference>
<sequence>MAVDSFTPPLSAHNAQGGTADQDDPFLWDTETLTRELCSKGHPWLKHPDALAAKLAEEEVDGCTLLTYDFHFSKKELLECLGITTARGKAGLAEAVLNLQAKSKAFRSWKRNMLRNQSQLASDDDEKDRDIKNEPSLAFVAPQYPGSAPKESVTRSPDCLPSDVPDAAHLEPRQAAVSVDGVLFDADGDSPMHLTNGDADLDQKVASVNGTTSPRRPRNDVPPVLGDQERTPKRRRLAPTNLSTKPLPGSDIFALKKTGSLNLVDTVQGRSNHGEASHAGTPEYAYLGDKGRHRKAVLSHSASSGSPWSDLNGREFAVLSWEYIVPPGQRIVTNSLMKRHLRDNSRKEAAFGGGTASDRSSTPSDGSEDVLDLDDLPDSWDEVTQREIDEEKAEMAAMERELARNIPIQRVEAILKDEMALMKTKWIENKLPRYQRKAHQLWMAAKRNQKTIKEQIFRARRDAEHYDQRIKKLYAEITANTWQTERELRTQACVMEQTLSDKLYSTWLIELLEKREAPPKPLDLPKPKAKRPAPEITRHPFGDEILTSSDEEEFIVPDDDGDSDDVVMLDDGEIPPGDFGSPVLHHTRDPSPVPSDAESCMKLDLSGLESPEQLRDSKETAVYIDLISPTKPAHEEASGSKADQPASSSDMFGVVPPMDQLGSLEMIGQHPPQYWARQKDRWRLLLCLLWKLPQTRREWVLRFMQDKTSSDAWQASVRLYQMIPFAQELDIGTEERETVAFDITKLFLSCTQCRQYTEVRVMVLDKRDNNRIKRAESFFPAFHAFIRDWAPRFPKSSQIFRTDAFDDELGVDESEDSQLSSTESPSKMRKHAAREIVQNKEGVDLREREKRRAQELEARRVKLRAALATSNAISSDKSRLIINETKQDGQSFIYVNEEIGKRIKDHQINGVRFLWNQIIVDAEMRQGCLLAHTMGLGKTMQVITFLVAVLEAANSQDESIRAQIPRDLKKSQTVILCPAGLVDNWLDEILMWSPRGLLGNVLKFESGLKGDHVRLTVIKDWERNGGVIVMGHTMFWRLSSNVRQILTGAANLVICDEAHAMKNAESRLHQACQEFRTRSRIALTGSPLSNNVQEYYSMINWVAPNFLGPVQEFRDIYANPIEHGLWKDSSGYEKRRALKLLEVLKMNVAPKVQRATTQVVRHELPAKYEFVIFVEATPLQKRLYDIYLNGMASTLENAKATRVIGASQHLRLICNHPRCFRQKMVEASRDTAAPQPRSNGRRSDEDEDSAPVTAAPFPRSMVSTVLKETIGDIANPTLSRRVELLLMILDEARAIKDKVLLFSHSLLTLDYLEDLLKQQRRAVCRLDGSTAVGKRQEQIKAFNTGDSEIYLISTKAGGVGLNIYGANRVVIFDFGWNPVSEQQAVGRAYRFGQEKTVYVYQFVTSGAFEEQLQNKNVFKMQLSSRVVDKKNPVIFASKIKGLLRPITTKPAKDLSPFANRDRILDKLIEYAQPRGIIREIISTDTFEEEDPTNELTAEERKDAQELHDMERLKTTDPVRYRQMRDQRQRNEQIRAMADAGRAPTTPLMGTPRPMQHPYIPSSSAPATVVPSNGNPHPVGPAMAVPSNGDSRPSAAVPSTQPPAQTQPAAAVPSTSQVSGVCFLYDEPLTETETSVIKAQGTPQLPSSAPMPIAGANTYILKSHDYVFQPPATPANMQARQAAPSWNSGPPNTGQPNQEQPYHGQPIPGLPNLGQPTPGQSTPGHATPRQQTPRPETGSTLTGTSLVTSPSGRPSIFSQPRSQAKDEFQIELARSIANQPVFAEDHEGWAERVTAEIALAQRRQALGFLPDNARWRLLLSHIQKHPRFVLAILLRNCTPEYLVSAPEDEIETRISVMNDESEVSFLRRLKRCTAPPDPSNLNNINRPLSQSSARASEDVQVMRRAAEKRTDRRFRLPAWGYDALSKLKGPNQNPANP</sequence>
<evidence type="ECO:0000256" key="7">
    <source>
        <dbReference type="ARBA" id="ARBA00023125"/>
    </source>
</evidence>
<dbReference type="PROSITE" id="PS51192">
    <property type="entry name" value="HELICASE_ATP_BIND_1"/>
    <property type="match status" value="1"/>
</dbReference>
<dbReference type="InterPro" id="IPR027417">
    <property type="entry name" value="P-loop_NTPase"/>
</dbReference>
<dbReference type="PANTHER" id="PTHR45797:SF1">
    <property type="entry name" value="HELICASE ARIP4"/>
    <property type="match status" value="1"/>
</dbReference>
<evidence type="ECO:0000256" key="9">
    <source>
        <dbReference type="SAM" id="Coils"/>
    </source>
</evidence>
<evidence type="ECO:0000313" key="13">
    <source>
        <dbReference type="EMBL" id="TFB06097.1"/>
    </source>
</evidence>
<comment type="similarity">
    <text evidence="2">Belongs to the SNF2/RAD54 helicase family.</text>
</comment>
<evidence type="ECO:0000256" key="5">
    <source>
        <dbReference type="ARBA" id="ARBA00022806"/>
    </source>
</evidence>
<feature type="domain" description="Helicase C-terminal" evidence="12">
    <location>
        <begin position="1287"/>
        <end position="1434"/>
    </location>
</feature>
<dbReference type="InterPro" id="IPR056026">
    <property type="entry name" value="DUF7607"/>
</dbReference>
<feature type="region of interest" description="Disordered" evidence="10">
    <location>
        <begin position="135"/>
        <end position="166"/>
    </location>
</feature>
<feature type="compositionally biased region" description="Low complexity" evidence="10">
    <location>
        <begin position="1736"/>
        <end position="1751"/>
    </location>
</feature>
<dbReference type="SUPFAM" id="SSF52540">
    <property type="entry name" value="P-loop containing nucleoside triphosphate hydrolases"/>
    <property type="match status" value="2"/>
</dbReference>
<dbReference type="GeneID" id="300573888"/>
<dbReference type="RefSeq" id="XP_073562298.1">
    <property type="nucleotide sequence ID" value="XM_073699438.1"/>
</dbReference>
<comment type="caution">
    <text evidence="13">The sequence shown here is derived from an EMBL/GenBank/DDBJ whole genome shotgun (WGS) entry which is preliminary data.</text>
</comment>
<evidence type="ECO:0000256" key="4">
    <source>
        <dbReference type="ARBA" id="ARBA00022801"/>
    </source>
</evidence>
<keyword evidence="9" id="KW-0175">Coiled coil</keyword>
<dbReference type="PROSITE" id="PS51194">
    <property type="entry name" value="HELICASE_CTER"/>
    <property type="match status" value="1"/>
</dbReference>
<evidence type="ECO:0000256" key="3">
    <source>
        <dbReference type="ARBA" id="ARBA00022741"/>
    </source>
</evidence>
<keyword evidence="8" id="KW-0539">Nucleus</keyword>
<feature type="compositionally biased region" description="Polar residues" evidence="10">
    <location>
        <begin position="1713"/>
        <end position="1733"/>
    </location>
</feature>
<evidence type="ECO:0000256" key="2">
    <source>
        <dbReference type="ARBA" id="ARBA00007025"/>
    </source>
</evidence>
<keyword evidence="5" id="KW-0347">Helicase</keyword>
<dbReference type="Pfam" id="PF00176">
    <property type="entry name" value="SNF2-rel_dom"/>
    <property type="match status" value="1"/>
</dbReference>
<dbReference type="InterPro" id="IPR044574">
    <property type="entry name" value="ARIP4-like"/>
</dbReference>
<dbReference type="InterPro" id="IPR000330">
    <property type="entry name" value="SNF2_N"/>
</dbReference>
<feature type="coiled-coil region" evidence="9">
    <location>
        <begin position="839"/>
        <end position="866"/>
    </location>
</feature>
<feature type="domain" description="Helicase ATP-binding" evidence="11">
    <location>
        <begin position="919"/>
        <end position="1105"/>
    </location>
</feature>
<dbReference type="Gene3D" id="3.40.50.300">
    <property type="entry name" value="P-loop containing nucleotide triphosphate hydrolases"/>
    <property type="match status" value="1"/>
</dbReference>
<gene>
    <name evidence="13" type="ORF">CCMA1212_002035</name>
</gene>
<evidence type="ECO:0000256" key="8">
    <source>
        <dbReference type="ARBA" id="ARBA00023242"/>
    </source>
</evidence>
<keyword evidence="6" id="KW-0067">ATP-binding</keyword>
<name>A0ABY2HCP6_9HYPO</name>
<feature type="region of interest" description="Disordered" evidence="10">
    <location>
        <begin position="208"/>
        <end position="251"/>
    </location>
</feature>
<evidence type="ECO:0000256" key="6">
    <source>
        <dbReference type="ARBA" id="ARBA00022840"/>
    </source>
</evidence>
<evidence type="ECO:0000259" key="12">
    <source>
        <dbReference type="PROSITE" id="PS51194"/>
    </source>
</evidence>
<dbReference type="Proteomes" id="UP001642720">
    <property type="component" value="Unassembled WGS sequence"/>
</dbReference>
<feature type="region of interest" description="Disordered" evidence="10">
    <location>
        <begin position="1675"/>
        <end position="1759"/>
    </location>
</feature>
<feature type="compositionally biased region" description="Low complexity" evidence="10">
    <location>
        <begin position="1560"/>
        <end position="1571"/>
    </location>
</feature>
<feature type="region of interest" description="Disordered" evidence="10">
    <location>
        <begin position="518"/>
        <end position="541"/>
    </location>
</feature>
<keyword evidence="14" id="KW-1185">Reference proteome</keyword>
<feature type="region of interest" description="Disordered" evidence="10">
    <location>
        <begin position="1535"/>
        <end position="1615"/>
    </location>
</feature>